<dbReference type="Proteomes" id="UP000281468">
    <property type="component" value="Unassembled WGS sequence"/>
</dbReference>
<comment type="caution">
    <text evidence="1">The sequence shown here is derived from an EMBL/GenBank/DDBJ whole genome shotgun (WGS) entry which is preliminary data.</text>
</comment>
<dbReference type="EMBL" id="QWIQ01000022">
    <property type="protein sequence ID" value="RMZ15983.1"/>
    <property type="molecule type" value="Genomic_DNA"/>
</dbReference>
<protein>
    <submittedName>
        <fullName evidence="1">Uncharacterized protein</fullName>
    </submittedName>
</protein>
<organism evidence="1 2">
    <name type="scientific">Hortaea werneckii</name>
    <name type="common">Black yeast</name>
    <name type="synonym">Cladosporium werneckii</name>
    <dbReference type="NCBI Taxonomy" id="91943"/>
    <lineage>
        <taxon>Eukaryota</taxon>
        <taxon>Fungi</taxon>
        <taxon>Dikarya</taxon>
        <taxon>Ascomycota</taxon>
        <taxon>Pezizomycotina</taxon>
        <taxon>Dothideomycetes</taxon>
        <taxon>Dothideomycetidae</taxon>
        <taxon>Mycosphaerellales</taxon>
        <taxon>Teratosphaeriaceae</taxon>
        <taxon>Hortaea</taxon>
    </lineage>
</organism>
<dbReference type="VEuPathDB" id="FungiDB:BTJ68_06558"/>
<name>A0A3M7HRU4_HORWE</name>
<dbReference type="AlphaFoldDB" id="A0A3M7HRU4"/>
<sequence length="196" mass="21368">MATPTTAIRRFLFGRSPMRMQTTQFAKASGRLPFTQSLSLPMISTRSFTMRTRDGEHEVSVALPPNVPQPPDLNDCFERYSLTVSLQDGCSVEEYQDVAATLEKYAASIIVGCEKKPYAHSDAGSANDTAAPARANVAVQVTLFVPPPGYPEMIEMKVYENGCDLVKGLKSLDARIKYCTLSGEVKEGGLCYGDEA</sequence>
<reference evidence="1 2" key="1">
    <citation type="journal article" date="2018" name="BMC Genomics">
        <title>Genomic evidence for intraspecific hybridization in a clonal and extremely halotolerant yeast.</title>
        <authorList>
            <person name="Gostincar C."/>
            <person name="Stajich J.E."/>
            <person name="Zupancic J."/>
            <person name="Zalar P."/>
            <person name="Gunde-Cimerman N."/>
        </authorList>
    </citation>
    <scope>NUCLEOTIDE SEQUENCE [LARGE SCALE GENOMIC DNA]</scope>
    <source>
        <strain evidence="1 2">EXF-171</strain>
    </source>
</reference>
<evidence type="ECO:0000313" key="2">
    <source>
        <dbReference type="Proteomes" id="UP000281468"/>
    </source>
</evidence>
<evidence type="ECO:0000313" key="1">
    <source>
        <dbReference type="EMBL" id="RMZ15983.1"/>
    </source>
</evidence>
<proteinExistence type="predicted"/>
<accession>A0A3M7HRU4</accession>
<gene>
    <name evidence="1" type="ORF">D0862_01412</name>
</gene>